<dbReference type="PANTHER" id="PTHR34822">
    <property type="entry name" value="GRPB DOMAIN PROTEIN (AFU_ORTHOLOGUE AFUA_1G01530)"/>
    <property type="match status" value="1"/>
</dbReference>
<keyword evidence="1" id="KW-0808">Transferase</keyword>
<dbReference type="SUPFAM" id="SSF81301">
    <property type="entry name" value="Nucleotidyltransferase"/>
    <property type="match status" value="1"/>
</dbReference>
<evidence type="ECO:0000313" key="1">
    <source>
        <dbReference type="EMBL" id="MBB5623499.1"/>
    </source>
</evidence>
<gene>
    <name evidence="1" type="ORF">HDE69_004585</name>
</gene>
<dbReference type="EMBL" id="JACHCF010000013">
    <property type="protein sequence ID" value="MBB5623499.1"/>
    <property type="molecule type" value="Genomic_DNA"/>
</dbReference>
<dbReference type="InterPro" id="IPR007344">
    <property type="entry name" value="GrpB/CoaE"/>
</dbReference>
<dbReference type="Proteomes" id="UP000537718">
    <property type="component" value="Unassembled WGS sequence"/>
</dbReference>
<dbReference type="AlphaFoldDB" id="A0A7W9DM26"/>
<protein>
    <submittedName>
        <fullName evidence="1">GrpB-like predicted nucleotidyltransferase (UPF0157 family)</fullName>
    </submittedName>
</protein>
<dbReference type="InterPro" id="IPR043519">
    <property type="entry name" value="NT_sf"/>
</dbReference>
<comment type="caution">
    <text evidence="1">The sequence shown here is derived from an EMBL/GenBank/DDBJ whole genome shotgun (WGS) entry which is preliminary data.</text>
</comment>
<dbReference type="PANTHER" id="PTHR34822:SF1">
    <property type="entry name" value="GRPB FAMILY PROTEIN"/>
    <property type="match status" value="1"/>
</dbReference>
<proteinExistence type="predicted"/>
<evidence type="ECO:0000313" key="2">
    <source>
        <dbReference type="Proteomes" id="UP000537718"/>
    </source>
</evidence>
<dbReference type="Gene3D" id="3.30.460.10">
    <property type="entry name" value="Beta Polymerase, domain 2"/>
    <property type="match status" value="1"/>
</dbReference>
<name>A0A7W9DM26_9SPHI</name>
<dbReference type="GO" id="GO:0016740">
    <property type="term" value="F:transferase activity"/>
    <property type="evidence" value="ECO:0007669"/>
    <property type="project" value="UniProtKB-KW"/>
</dbReference>
<dbReference type="Pfam" id="PF04229">
    <property type="entry name" value="GrpB"/>
    <property type="match status" value="1"/>
</dbReference>
<accession>A0A7W9DM26</accession>
<organism evidence="1 2">
    <name type="scientific">Pedobacter cryoconitis</name>
    <dbReference type="NCBI Taxonomy" id="188932"/>
    <lineage>
        <taxon>Bacteria</taxon>
        <taxon>Pseudomonadati</taxon>
        <taxon>Bacteroidota</taxon>
        <taxon>Sphingobacteriia</taxon>
        <taxon>Sphingobacteriales</taxon>
        <taxon>Sphingobacteriaceae</taxon>
        <taxon>Pedobacter</taxon>
    </lineage>
</organism>
<reference evidence="1 2" key="1">
    <citation type="submission" date="2020-08" db="EMBL/GenBank/DDBJ databases">
        <title>Genomic Encyclopedia of Type Strains, Phase IV (KMG-V): Genome sequencing to study the core and pangenomes of soil and plant-associated prokaryotes.</title>
        <authorList>
            <person name="Whitman W."/>
        </authorList>
    </citation>
    <scope>NUCLEOTIDE SEQUENCE [LARGE SCALE GENOMIC DNA]</scope>
    <source>
        <strain evidence="1 2">MP7CTX6</strain>
    </source>
</reference>
<sequence>MPYRRFFVNLTSSPLRSAHIHVLQLNSVHWIRHIAFRDYLRTYPGIKTEYQLLKEKLSQQEWKDGNDYNEGKNSFLKNEERKAIKWYKSIVRMQPI</sequence>